<dbReference type="OrthoDB" id="1938591at2759"/>
<evidence type="ECO:0000313" key="3">
    <source>
        <dbReference type="Proteomes" id="UP000757232"/>
    </source>
</evidence>
<accession>A0A9Q5HRQ4</accession>
<feature type="compositionally biased region" description="Low complexity" evidence="1">
    <location>
        <begin position="29"/>
        <end position="39"/>
    </location>
</feature>
<organism evidence="2 3">
    <name type="scientific">Sanghuangporus baumii</name>
    <name type="common">Phellinus baumii</name>
    <dbReference type="NCBI Taxonomy" id="108892"/>
    <lineage>
        <taxon>Eukaryota</taxon>
        <taxon>Fungi</taxon>
        <taxon>Dikarya</taxon>
        <taxon>Basidiomycota</taxon>
        <taxon>Agaricomycotina</taxon>
        <taxon>Agaricomycetes</taxon>
        <taxon>Hymenochaetales</taxon>
        <taxon>Hymenochaetaceae</taxon>
        <taxon>Sanghuangporus</taxon>
    </lineage>
</organism>
<reference evidence="2" key="1">
    <citation type="submission" date="2016-06" db="EMBL/GenBank/DDBJ databases">
        <title>Draft Genome sequence of the fungus Inonotus baumii.</title>
        <authorList>
            <person name="Zhu H."/>
            <person name="Lin W."/>
        </authorList>
    </citation>
    <scope>NUCLEOTIDE SEQUENCE</scope>
    <source>
        <strain evidence="2">821</strain>
    </source>
</reference>
<evidence type="ECO:0000256" key="1">
    <source>
        <dbReference type="SAM" id="MobiDB-lite"/>
    </source>
</evidence>
<protein>
    <submittedName>
        <fullName evidence="2">Uncharacterized protein</fullName>
    </submittedName>
</protein>
<dbReference type="Proteomes" id="UP000757232">
    <property type="component" value="Unassembled WGS sequence"/>
</dbReference>
<feature type="compositionally biased region" description="Low complexity" evidence="1">
    <location>
        <begin position="64"/>
        <end position="87"/>
    </location>
</feature>
<dbReference type="EMBL" id="LNZH02000214">
    <property type="protein sequence ID" value="OCB84777.1"/>
    <property type="molecule type" value="Genomic_DNA"/>
</dbReference>
<feature type="compositionally biased region" description="Basic and acidic residues" evidence="1">
    <location>
        <begin position="131"/>
        <end position="141"/>
    </location>
</feature>
<evidence type="ECO:0000313" key="2">
    <source>
        <dbReference type="EMBL" id="OCB84777.1"/>
    </source>
</evidence>
<name>A0A9Q5HRQ4_SANBA</name>
<sequence length="307" mass="32751">MVLARPSSVDHSRAKAPTGTSPNAQDKVPSPSTSTPFPSGATPRRVQTSPQTPKSPKAPSVAVAPTSIPAAEPASSPAQAAPSPVESSLKRSQVDEPTDQAGPALPSGTAAGETPSKRIKTDWENVPDVEPFERQAEAESVKTRGQAAQFYNDMLQILEMSNDTALPPELHDALAQTVDHDLEVPDATGSSFLDFTAFRESRYSRTRANVLYKRDPAGSETVAPPAPATSGFVGDRAKIVDPSESEPKTDLFDMGADPLRLGIWGEIDGGKSDYFDVSDMWNWDSIPPSSGFLCDFFTVFVSFLSLS</sequence>
<feature type="region of interest" description="Disordered" evidence="1">
    <location>
        <begin position="1"/>
        <end position="141"/>
    </location>
</feature>
<proteinExistence type="predicted"/>
<comment type="caution">
    <text evidence="2">The sequence shown here is derived from an EMBL/GenBank/DDBJ whole genome shotgun (WGS) entry which is preliminary data.</text>
</comment>
<gene>
    <name evidence="2" type="ORF">A7U60_g8302</name>
</gene>
<dbReference type="AlphaFoldDB" id="A0A9Q5HRQ4"/>
<feature type="compositionally biased region" description="Polar residues" evidence="1">
    <location>
        <begin position="45"/>
        <end position="54"/>
    </location>
</feature>
<keyword evidence="3" id="KW-1185">Reference proteome</keyword>